<dbReference type="Pfam" id="PF23137">
    <property type="entry name" value="HVO_0758"/>
    <property type="match status" value="1"/>
</dbReference>
<proteinExistence type="predicted"/>
<evidence type="ECO:0000313" key="1">
    <source>
        <dbReference type="EMBL" id="GGN85311.1"/>
    </source>
</evidence>
<accession>A0A830GGL9</accession>
<name>A0A830GGL9_9EURY</name>
<sequence length="56" mass="6088">MDSVRKALRAGDVEKDGYGRLSCTACDEPLSTDNDPDQVGKVRVCPDCGTEWKELG</sequence>
<dbReference type="EMBL" id="BMOU01000001">
    <property type="protein sequence ID" value="GGN85311.1"/>
    <property type="molecule type" value="Genomic_DNA"/>
</dbReference>
<gene>
    <name evidence="1" type="ORF">GCM10009030_01620</name>
</gene>
<reference evidence="1" key="2">
    <citation type="submission" date="2020-09" db="EMBL/GenBank/DDBJ databases">
        <authorList>
            <person name="Sun Q."/>
            <person name="Ohkuma M."/>
        </authorList>
    </citation>
    <scope>NUCLEOTIDE SEQUENCE</scope>
    <source>
        <strain evidence="1">JCM 17820</strain>
    </source>
</reference>
<dbReference type="InterPro" id="IPR049697">
    <property type="entry name" value="HVO_0758-like"/>
</dbReference>
<organism evidence="1 2">
    <name type="scientific">Haloarcula pellucida</name>
    <dbReference type="NCBI Taxonomy" id="1427151"/>
    <lineage>
        <taxon>Archaea</taxon>
        <taxon>Methanobacteriati</taxon>
        <taxon>Methanobacteriota</taxon>
        <taxon>Stenosarchaea group</taxon>
        <taxon>Halobacteria</taxon>
        <taxon>Halobacteriales</taxon>
        <taxon>Haloarculaceae</taxon>
        <taxon>Haloarcula</taxon>
    </lineage>
</organism>
<dbReference type="Proteomes" id="UP000605784">
    <property type="component" value="Unassembled WGS sequence"/>
</dbReference>
<dbReference type="AlphaFoldDB" id="A0A830GGL9"/>
<dbReference type="RefSeq" id="WP_188993654.1">
    <property type="nucleotide sequence ID" value="NZ_BMOU01000001.1"/>
</dbReference>
<evidence type="ECO:0000313" key="2">
    <source>
        <dbReference type="Proteomes" id="UP000605784"/>
    </source>
</evidence>
<comment type="caution">
    <text evidence="1">The sequence shown here is derived from an EMBL/GenBank/DDBJ whole genome shotgun (WGS) entry which is preliminary data.</text>
</comment>
<protein>
    <recommendedName>
        <fullName evidence="3">Small CPxCG-related zinc finger protein</fullName>
    </recommendedName>
</protein>
<dbReference type="NCBIfam" id="NF041912">
    <property type="entry name" value="HVO_0758"/>
    <property type="match status" value="1"/>
</dbReference>
<evidence type="ECO:0008006" key="3">
    <source>
        <dbReference type="Google" id="ProtNLM"/>
    </source>
</evidence>
<keyword evidence="2" id="KW-1185">Reference proteome</keyword>
<reference evidence="1" key="1">
    <citation type="journal article" date="2014" name="Int. J. Syst. Evol. Microbiol.">
        <title>Complete genome sequence of Corynebacterium casei LMG S-19264T (=DSM 44701T), isolated from a smear-ripened cheese.</title>
        <authorList>
            <consortium name="US DOE Joint Genome Institute (JGI-PGF)"/>
            <person name="Walter F."/>
            <person name="Albersmeier A."/>
            <person name="Kalinowski J."/>
            <person name="Ruckert C."/>
        </authorList>
    </citation>
    <scope>NUCLEOTIDE SEQUENCE</scope>
    <source>
        <strain evidence="1">JCM 17820</strain>
    </source>
</reference>